<protein>
    <recommendedName>
        <fullName evidence="9">Magnesium transporter MgtE</fullName>
    </recommendedName>
</protein>
<dbReference type="InterPro" id="IPR036739">
    <property type="entry name" value="SLC41_membr_dom_sf"/>
</dbReference>
<dbReference type="Gene3D" id="3.10.580.10">
    <property type="entry name" value="CBS-domain"/>
    <property type="match status" value="1"/>
</dbReference>
<feature type="transmembrane region" description="Helical" evidence="9">
    <location>
        <begin position="399"/>
        <end position="423"/>
    </location>
</feature>
<feature type="domain" description="CBS" evidence="10">
    <location>
        <begin position="213"/>
        <end position="270"/>
    </location>
</feature>
<dbReference type="Gene3D" id="1.25.60.10">
    <property type="entry name" value="MgtE N-terminal domain-like"/>
    <property type="match status" value="1"/>
</dbReference>
<gene>
    <name evidence="11" type="ORF">SAMN04488103_10318</name>
</gene>
<dbReference type="RefSeq" id="WP_091299243.1">
    <property type="nucleotide sequence ID" value="NZ_FOCE01000003.1"/>
</dbReference>
<evidence type="ECO:0000256" key="8">
    <source>
        <dbReference type="PROSITE-ProRule" id="PRU00703"/>
    </source>
</evidence>
<dbReference type="CDD" id="cd04606">
    <property type="entry name" value="CBS_pair_Mg_transporter"/>
    <property type="match status" value="1"/>
</dbReference>
<organism evidence="11 12">
    <name type="scientific">Gemmobacter aquatilis</name>
    <dbReference type="NCBI Taxonomy" id="933059"/>
    <lineage>
        <taxon>Bacteria</taxon>
        <taxon>Pseudomonadati</taxon>
        <taxon>Pseudomonadota</taxon>
        <taxon>Alphaproteobacteria</taxon>
        <taxon>Rhodobacterales</taxon>
        <taxon>Paracoccaceae</taxon>
        <taxon>Gemmobacter</taxon>
    </lineage>
</organism>
<accession>A0A1H8DFU3</accession>
<feature type="transmembrane region" description="Helical" evidence="9">
    <location>
        <begin position="374"/>
        <end position="393"/>
    </location>
</feature>
<dbReference type="Pfam" id="PF03448">
    <property type="entry name" value="MgtE_N"/>
    <property type="match status" value="1"/>
</dbReference>
<evidence type="ECO:0000256" key="1">
    <source>
        <dbReference type="ARBA" id="ARBA00004141"/>
    </source>
</evidence>
<keyword evidence="12" id="KW-1185">Reference proteome</keyword>
<evidence type="ECO:0000313" key="12">
    <source>
        <dbReference type="Proteomes" id="UP000198761"/>
    </source>
</evidence>
<dbReference type="SUPFAM" id="SSF158791">
    <property type="entry name" value="MgtE N-terminal domain-like"/>
    <property type="match status" value="1"/>
</dbReference>
<keyword evidence="9" id="KW-1003">Cell membrane</keyword>
<dbReference type="PROSITE" id="PS51371">
    <property type="entry name" value="CBS"/>
    <property type="match status" value="1"/>
</dbReference>
<dbReference type="Gene3D" id="1.10.357.20">
    <property type="entry name" value="SLC41 divalent cation transporters, integral membrane domain"/>
    <property type="match status" value="1"/>
</dbReference>
<dbReference type="EMBL" id="FOCE01000003">
    <property type="protein sequence ID" value="SEN06162.1"/>
    <property type="molecule type" value="Genomic_DNA"/>
</dbReference>
<keyword evidence="8" id="KW-0129">CBS domain</keyword>
<comment type="similarity">
    <text evidence="2 9">Belongs to the SLC41A transporter family.</text>
</comment>
<dbReference type="PANTHER" id="PTHR43773">
    <property type="entry name" value="MAGNESIUM TRANSPORTER MGTE"/>
    <property type="match status" value="1"/>
</dbReference>
<keyword evidence="9" id="KW-0479">Metal-binding</keyword>
<dbReference type="InterPro" id="IPR000644">
    <property type="entry name" value="CBS_dom"/>
</dbReference>
<feature type="transmembrane region" description="Helical" evidence="9">
    <location>
        <begin position="435"/>
        <end position="458"/>
    </location>
</feature>
<dbReference type="SUPFAM" id="SSF54631">
    <property type="entry name" value="CBS-domain pair"/>
    <property type="match status" value="1"/>
</dbReference>
<dbReference type="Pfam" id="PF00571">
    <property type="entry name" value="CBS"/>
    <property type="match status" value="2"/>
</dbReference>
<dbReference type="InterPro" id="IPR006669">
    <property type="entry name" value="MgtE_transporter"/>
</dbReference>
<feature type="transmembrane region" description="Helical" evidence="9">
    <location>
        <begin position="328"/>
        <end position="353"/>
    </location>
</feature>
<sequence length="459" mass="49565">MAEPKAVQQAEDEEALDPRRVAAILDAVEAGDAPRLTELLEPLHAADIADLLEQIGPADRRDFLRLYSGEIDGEILSEIDESIREEVIDALPRDVLTEAVRELETDDVVDILEDLEGPQQAMILGALEAADRVAVEQAMGYPEYSAGRLMQREVVVAPEHWTVGETIDFLRNSDDLPDQFYHVILVDPRMKPQGYVTLGRMLATRRDVALRELKEDSFRTVQATEEEAEVAYIFNQYHLISCPVVDENDRLVGVITIDDAMNVLDEEHEEDMLRLAGVGDDSSPADGSIATARSRLPWLIINLFTASISALVISLFEGTIATLVTLAALMPIVASTGGIAGTQSLAVSVRALATRDLTSSNARRVVRRELGAGLLNGLALALILSLAAFLIFGDVTLGLVLGMAMISNQVVAALGGVLVPLGLNRLGLDPALASGTFVTTLTDVLGYLAFLGFATMLLL</sequence>
<keyword evidence="7 9" id="KW-0472">Membrane</keyword>
<dbReference type="AlphaFoldDB" id="A0A1H8DFU3"/>
<dbReference type="InterPro" id="IPR006668">
    <property type="entry name" value="Mg_transptr_MgtE_intracell_dom"/>
</dbReference>
<dbReference type="SMART" id="SM00924">
    <property type="entry name" value="MgtE_N"/>
    <property type="match status" value="1"/>
</dbReference>
<evidence type="ECO:0000256" key="5">
    <source>
        <dbReference type="ARBA" id="ARBA00022842"/>
    </source>
</evidence>
<evidence type="ECO:0000256" key="9">
    <source>
        <dbReference type="RuleBase" id="RU362011"/>
    </source>
</evidence>
<dbReference type="NCBIfam" id="TIGR00400">
    <property type="entry name" value="mgtE"/>
    <property type="match status" value="1"/>
</dbReference>
<keyword evidence="5 9" id="KW-0460">Magnesium</keyword>
<evidence type="ECO:0000256" key="2">
    <source>
        <dbReference type="ARBA" id="ARBA00009749"/>
    </source>
</evidence>
<dbReference type="SMART" id="SM00116">
    <property type="entry name" value="CBS"/>
    <property type="match status" value="2"/>
</dbReference>
<dbReference type="SUPFAM" id="SSF161093">
    <property type="entry name" value="MgtE membrane domain-like"/>
    <property type="match status" value="1"/>
</dbReference>
<evidence type="ECO:0000256" key="7">
    <source>
        <dbReference type="ARBA" id="ARBA00023136"/>
    </source>
</evidence>
<dbReference type="Proteomes" id="UP000198761">
    <property type="component" value="Unassembled WGS sequence"/>
</dbReference>
<keyword evidence="6 9" id="KW-1133">Transmembrane helix</keyword>
<proteinExistence type="inferred from homology"/>
<dbReference type="GO" id="GO:0015095">
    <property type="term" value="F:magnesium ion transmembrane transporter activity"/>
    <property type="evidence" value="ECO:0007669"/>
    <property type="project" value="UniProtKB-UniRule"/>
</dbReference>
<comment type="subunit">
    <text evidence="9">Homodimer.</text>
</comment>
<comment type="function">
    <text evidence="9">Acts as a magnesium transporter.</text>
</comment>
<dbReference type="STRING" id="933059.SAMN04488103_10318"/>
<dbReference type="InterPro" id="IPR006667">
    <property type="entry name" value="SLC41_membr_dom"/>
</dbReference>
<comment type="subcellular location">
    <subcellularLocation>
        <location evidence="9">Cell membrane</location>
        <topology evidence="9">Multi-pass membrane protein</topology>
    </subcellularLocation>
    <subcellularLocation>
        <location evidence="1">Membrane</location>
        <topology evidence="1">Multi-pass membrane protein</topology>
    </subcellularLocation>
</comment>
<evidence type="ECO:0000256" key="4">
    <source>
        <dbReference type="ARBA" id="ARBA00022692"/>
    </source>
</evidence>
<dbReference type="GO" id="GO:0046872">
    <property type="term" value="F:metal ion binding"/>
    <property type="evidence" value="ECO:0007669"/>
    <property type="project" value="UniProtKB-KW"/>
</dbReference>
<dbReference type="PANTHER" id="PTHR43773:SF1">
    <property type="entry name" value="MAGNESIUM TRANSPORTER MGTE"/>
    <property type="match status" value="1"/>
</dbReference>
<evidence type="ECO:0000256" key="3">
    <source>
        <dbReference type="ARBA" id="ARBA00022448"/>
    </source>
</evidence>
<evidence type="ECO:0000256" key="6">
    <source>
        <dbReference type="ARBA" id="ARBA00022989"/>
    </source>
</evidence>
<evidence type="ECO:0000259" key="10">
    <source>
        <dbReference type="PROSITE" id="PS51371"/>
    </source>
</evidence>
<dbReference type="GO" id="GO:0005886">
    <property type="term" value="C:plasma membrane"/>
    <property type="evidence" value="ECO:0007669"/>
    <property type="project" value="UniProtKB-SubCell"/>
</dbReference>
<keyword evidence="4 9" id="KW-0812">Transmembrane</keyword>
<dbReference type="InterPro" id="IPR046342">
    <property type="entry name" value="CBS_dom_sf"/>
</dbReference>
<evidence type="ECO:0000313" key="11">
    <source>
        <dbReference type="EMBL" id="SEN06162.1"/>
    </source>
</evidence>
<name>A0A1H8DFU3_9RHOB</name>
<dbReference type="Pfam" id="PF01769">
    <property type="entry name" value="MgtE"/>
    <property type="match status" value="1"/>
</dbReference>
<feature type="transmembrane region" description="Helical" evidence="9">
    <location>
        <begin position="296"/>
        <end position="316"/>
    </location>
</feature>
<keyword evidence="3 9" id="KW-0813">Transport</keyword>
<dbReference type="OrthoDB" id="9790355at2"/>
<dbReference type="InterPro" id="IPR038076">
    <property type="entry name" value="MgtE_N_sf"/>
</dbReference>
<reference evidence="11 12" key="1">
    <citation type="submission" date="2016-10" db="EMBL/GenBank/DDBJ databases">
        <authorList>
            <person name="de Groot N.N."/>
        </authorList>
    </citation>
    <scope>NUCLEOTIDE SEQUENCE [LARGE SCALE GENOMIC DNA]</scope>
    <source>
        <strain evidence="11 12">DSM 3857</strain>
    </source>
</reference>